<dbReference type="Pfam" id="PF01060">
    <property type="entry name" value="TTR-52"/>
    <property type="match status" value="1"/>
</dbReference>
<dbReference type="AlphaFoldDB" id="A0A1I7YQY2"/>
<dbReference type="GO" id="GO:0009986">
    <property type="term" value="C:cell surface"/>
    <property type="evidence" value="ECO:0007669"/>
    <property type="project" value="InterPro"/>
</dbReference>
<dbReference type="GO" id="GO:0005576">
    <property type="term" value="C:extracellular region"/>
    <property type="evidence" value="ECO:0007669"/>
    <property type="project" value="UniProtKB-SubCell"/>
</dbReference>
<evidence type="ECO:0000313" key="6">
    <source>
        <dbReference type="Proteomes" id="UP000095287"/>
    </source>
</evidence>
<evidence type="ECO:0000256" key="3">
    <source>
        <dbReference type="ARBA" id="ARBA00022525"/>
    </source>
</evidence>
<accession>A0A1I7YQY2</accession>
<dbReference type="Gene3D" id="2.60.40.3330">
    <property type="match status" value="1"/>
</dbReference>
<dbReference type="PANTHER" id="PTHR21700:SF48">
    <property type="entry name" value="TRANSTHYRETIN-LIKE FAMILY PROTEIN"/>
    <property type="match status" value="1"/>
</dbReference>
<evidence type="ECO:0000256" key="4">
    <source>
        <dbReference type="ARBA" id="ARBA00022729"/>
    </source>
</evidence>
<evidence type="ECO:0000256" key="1">
    <source>
        <dbReference type="ARBA" id="ARBA00004613"/>
    </source>
</evidence>
<keyword evidence="4 5" id="KW-0732">Signal</keyword>
<proteinExistence type="inferred from homology"/>
<dbReference type="Proteomes" id="UP000095287">
    <property type="component" value="Unplaced"/>
</dbReference>
<sequence>MRAVVFLFLVAVLAVGHAGLFSSSKKPAKAITVKGKLMCGNETVEGAKIKLYAVNSRKKSDIVATTQSVSTGEFYMDGHSAERKHPDIFEPVVIVFHKCDLKSKKENYYRKFMVKPPETFVNHGRMGLKPYDIGTLNVQLEYPNETQGKEEDEE</sequence>
<reference evidence="7" key="1">
    <citation type="submission" date="2016-11" db="UniProtKB">
        <authorList>
            <consortium name="WormBaseParasite"/>
        </authorList>
    </citation>
    <scope>IDENTIFICATION</scope>
</reference>
<dbReference type="InterPro" id="IPR038479">
    <property type="entry name" value="Transthyretin-like_sf"/>
</dbReference>
<evidence type="ECO:0000313" key="7">
    <source>
        <dbReference type="WBParaSite" id="L893_g18806.t1"/>
    </source>
</evidence>
<keyword evidence="6" id="KW-1185">Reference proteome</keyword>
<name>A0A1I7YQY2_9BILA</name>
<feature type="chain" id="PRO_5009312452" evidence="5">
    <location>
        <begin position="19"/>
        <end position="154"/>
    </location>
</feature>
<comment type="similarity">
    <text evidence="2">Belongs to the nematode transthyretin-like family.</text>
</comment>
<comment type="subcellular location">
    <subcellularLocation>
        <location evidence="1">Secreted</location>
    </subcellularLocation>
</comment>
<dbReference type="WBParaSite" id="L893_g18806.t1">
    <property type="protein sequence ID" value="L893_g18806.t1"/>
    <property type="gene ID" value="L893_g18806"/>
</dbReference>
<keyword evidence="3" id="KW-0964">Secreted</keyword>
<feature type="signal peptide" evidence="5">
    <location>
        <begin position="1"/>
        <end position="18"/>
    </location>
</feature>
<dbReference type="InterPro" id="IPR001534">
    <property type="entry name" value="Transthyretin-like"/>
</dbReference>
<dbReference type="PANTHER" id="PTHR21700">
    <property type="entry name" value="TRANSTHYRETIN-LIKE FAMILY PROTEIN-RELATED"/>
    <property type="match status" value="1"/>
</dbReference>
<evidence type="ECO:0000256" key="2">
    <source>
        <dbReference type="ARBA" id="ARBA00010112"/>
    </source>
</evidence>
<organism evidence="6 7">
    <name type="scientific">Steinernema glaseri</name>
    <dbReference type="NCBI Taxonomy" id="37863"/>
    <lineage>
        <taxon>Eukaryota</taxon>
        <taxon>Metazoa</taxon>
        <taxon>Ecdysozoa</taxon>
        <taxon>Nematoda</taxon>
        <taxon>Chromadorea</taxon>
        <taxon>Rhabditida</taxon>
        <taxon>Tylenchina</taxon>
        <taxon>Panagrolaimomorpha</taxon>
        <taxon>Strongyloidoidea</taxon>
        <taxon>Steinernematidae</taxon>
        <taxon>Steinernema</taxon>
    </lineage>
</organism>
<evidence type="ECO:0000256" key="5">
    <source>
        <dbReference type="SAM" id="SignalP"/>
    </source>
</evidence>
<protein>
    <submittedName>
        <fullName evidence="7">Transthyretin-like family protein</fullName>
    </submittedName>
</protein>